<dbReference type="EMBL" id="GGEC01084316">
    <property type="protein sequence ID" value="MBX64800.1"/>
    <property type="molecule type" value="Transcribed_RNA"/>
</dbReference>
<evidence type="ECO:0000256" key="1">
    <source>
        <dbReference type="SAM" id="MobiDB-lite"/>
    </source>
</evidence>
<sequence length="33" mass="3199">MSFSGSSDDGGAGEGGGCEEAQLFTVGDKQAGF</sequence>
<dbReference type="AlphaFoldDB" id="A0A2P2QCR4"/>
<feature type="compositionally biased region" description="Gly residues" evidence="1">
    <location>
        <begin position="8"/>
        <end position="18"/>
    </location>
</feature>
<protein>
    <submittedName>
        <fullName evidence="2">Uncharacterized protein</fullName>
    </submittedName>
</protein>
<accession>A0A2P2QCR4</accession>
<organism evidence="2">
    <name type="scientific">Rhizophora mucronata</name>
    <name type="common">Asiatic mangrove</name>
    <dbReference type="NCBI Taxonomy" id="61149"/>
    <lineage>
        <taxon>Eukaryota</taxon>
        <taxon>Viridiplantae</taxon>
        <taxon>Streptophyta</taxon>
        <taxon>Embryophyta</taxon>
        <taxon>Tracheophyta</taxon>
        <taxon>Spermatophyta</taxon>
        <taxon>Magnoliopsida</taxon>
        <taxon>eudicotyledons</taxon>
        <taxon>Gunneridae</taxon>
        <taxon>Pentapetalae</taxon>
        <taxon>rosids</taxon>
        <taxon>fabids</taxon>
        <taxon>Malpighiales</taxon>
        <taxon>Rhizophoraceae</taxon>
        <taxon>Rhizophora</taxon>
    </lineage>
</organism>
<feature type="region of interest" description="Disordered" evidence="1">
    <location>
        <begin position="1"/>
        <end position="33"/>
    </location>
</feature>
<name>A0A2P2QCR4_RHIMU</name>
<reference evidence="2" key="1">
    <citation type="submission" date="2018-02" db="EMBL/GenBank/DDBJ databases">
        <title>Rhizophora mucronata_Transcriptome.</title>
        <authorList>
            <person name="Meera S.P."/>
            <person name="Sreeshan A."/>
            <person name="Augustine A."/>
        </authorList>
    </citation>
    <scope>NUCLEOTIDE SEQUENCE</scope>
    <source>
        <tissue evidence="2">Leaf</tissue>
    </source>
</reference>
<proteinExistence type="predicted"/>
<evidence type="ECO:0000313" key="2">
    <source>
        <dbReference type="EMBL" id="MBX64800.1"/>
    </source>
</evidence>